<gene>
    <name evidence="2" type="ORF">SAMN04489726_1086</name>
</gene>
<dbReference type="OrthoDB" id="3695361at2"/>
<sequence>MSLRTKVSAALVATAAVAGMLVAAPAAFAEGCSTDPYGNMTCTANPGSGGTVSLHLYARPDGNYMQGKDS</sequence>
<reference evidence="2 3" key="1">
    <citation type="submission" date="2016-10" db="EMBL/GenBank/DDBJ databases">
        <authorList>
            <person name="de Groot N.N."/>
        </authorList>
    </citation>
    <scope>NUCLEOTIDE SEQUENCE [LARGE SCALE GENOMIC DNA]</scope>
    <source>
        <strain evidence="2 3">DSM 44149</strain>
    </source>
</reference>
<evidence type="ECO:0000313" key="2">
    <source>
        <dbReference type="EMBL" id="SDM33437.1"/>
    </source>
</evidence>
<dbReference type="AlphaFoldDB" id="A0A1G9SDQ0"/>
<organism evidence="2 3">
    <name type="scientific">Allokutzneria albata</name>
    <name type="common">Kibdelosporangium albatum</name>
    <dbReference type="NCBI Taxonomy" id="211114"/>
    <lineage>
        <taxon>Bacteria</taxon>
        <taxon>Bacillati</taxon>
        <taxon>Actinomycetota</taxon>
        <taxon>Actinomycetes</taxon>
        <taxon>Pseudonocardiales</taxon>
        <taxon>Pseudonocardiaceae</taxon>
        <taxon>Allokutzneria</taxon>
    </lineage>
</organism>
<evidence type="ECO:0000256" key="1">
    <source>
        <dbReference type="SAM" id="SignalP"/>
    </source>
</evidence>
<name>A0A1G9SDQ0_ALLAB</name>
<dbReference type="EMBL" id="LT629701">
    <property type="protein sequence ID" value="SDM33437.1"/>
    <property type="molecule type" value="Genomic_DNA"/>
</dbReference>
<dbReference type="Proteomes" id="UP000183376">
    <property type="component" value="Chromosome I"/>
</dbReference>
<feature type="signal peptide" evidence="1">
    <location>
        <begin position="1"/>
        <end position="29"/>
    </location>
</feature>
<feature type="chain" id="PRO_5009245472" evidence="1">
    <location>
        <begin position="30"/>
        <end position="70"/>
    </location>
</feature>
<keyword evidence="3" id="KW-1185">Reference proteome</keyword>
<accession>A0A1G9SDQ0</accession>
<dbReference type="RefSeq" id="WP_156051450.1">
    <property type="nucleotide sequence ID" value="NZ_JOEF01000024.1"/>
</dbReference>
<keyword evidence="1" id="KW-0732">Signal</keyword>
<protein>
    <submittedName>
        <fullName evidence="2">Uncharacterized protein</fullName>
    </submittedName>
</protein>
<evidence type="ECO:0000313" key="3">
    <source>
        <dbReference type="Proteomes" id="UP000183376"/>
    </source>
</evidence>
<proteinExistence type="predicted"/>